<sequence length="513" mass="57300">MTFIGAIALLLPFLFVLYVRRTKTSHEYPLPPGPRKLPVVENLFDIPTKGLVWLEYAEMCRKYNSDIVHLSALGNSIIVLNSARVVSDLVEKRSSIYSSRPHSVMLGELMGWGEYLVFRPYNDGWKAQRKIVNQAFPPGDIGRFQPKLLSATHDLIRLLAQTDDLTKDLLSWASVFILDVVYGIDAKETNTYLTTAVKAIESVALAAMPGAFYVDQIPILKYVPEWLPGASFKCKAREWNDLRIKMTNVTFDVTKEKMALGTATPSLTSVALEQMDPSQNTAEQEELIKMTSAAAYGGGTDTSVVTLQSFVALMLIHPEIQRKAHSQLDKALGPGDLPSFSDEPSLPYITAIVRETLRLQPAAPLGVPHLVTQDDIYEGHFIPKGSIVISNAWSICHDEKVYPNPNQFDPSRFLDAEGKLDPNIKDHSTATFGFGRRVCPGKHIALASLFIVIASILTCYTIEPELDEHGEPVMPEVKWNPEPTMLNNPLPFKCRFVPRSKQVEPFLRVKFDF</sequence>
<keyword evidence="11" id="KW-0732">Signal</keyword>
<dbReference type="InterPro" id="IPR002401">
    <property type="entry name" value="Cyt_P450_E_grp-I"/>
</dbReference>
<evidence type="ECO:0000256" key="8">
    <source>
        <dbReference type="ARBA" id="ARBA00023033"/>
    </source>
</evidence>
<dbReference type="OrthoDB" id="2789670at2759"/>
<dbReference type="PANTHER" id="PTHR46300">
    <property type="entry name" value="P450, PUTATIVE (EUROFUNG)-RELATED-RELATED"/>
    <property type="match status" value="1"/>
</dbReference>
<evidence type="ECO:0000256" key="11">
    <source>
        <dbReference type="SAM" id="SignalP"/>
    </source>
</evidence>
<evidence type="ECO:0000256" key="7">
    <source>
        <dbReference type="ARBA" id="ARBA00023004"/>
    </source>
</evidence>
<dbReference type="Pfam" id="PF00067">
    <property type="entry name" value="p450"/>
    <property type="match status" value="1"/>
</dbReference>
<evidence type="ECO:0000256" key="10">
    <source>
        <dbReference type="RuleBase" id="RU000461"/>
    </source>
</evidence>
<dbReference type="PRINTS" id="PR00463">
    <property type="entry name" value="EP450I"/>
</dbReference>
<dbReference type="InterPro" id="IPR001128">
    <property type="entry name" value="Cyt_P450"/>
</dbReference>
<dbReference type="InterPro" id="IPR036396">
    <property type="entry name" value="Cyt_P450_sf"/>
</dbReference>
<evidence type="ECO:0008006" key="14">
    <source>
        <dbReference type="Google" id="ProtNLM"/>
    </source>
</evidence>
<evidence type="ECO:0000256" key="4">
    <source>
        <dbReference type="ARBA" id="ARBA00022617"/>
    </source>
</evidence>
<evidence type="ECO:0000313" key="12">
    <source>
        <dbReference type="EMBL" id="KIK59245.1"/>
    </source>
</evidence>
<dbReference type="Gene3D" id="1.10.630.10">
    <property type="entry name" value="Cytochrome P450"/>
    <property type="match status" value="1"/>
</dbReference>
<reference evidence="12 13" key="1">
    <citation type="submission" date="2014-04" db="EMBL/GenBank/DDBJ databases">
        <title>Evolutionary Origins and Diversification of the Mycorrhizal Mutualists.</title>
        <authorList>
            <consortium name="DOE Joint Genome Institute"/>
            <consortium name="Mycorrhizal Genomics Consortium"/>
            <person name="Kohler A."/>
            <person name="Kuo A."/>
            <person name="Nagy L.G."/>
            <person name="Floudas D."/>
            <person name="Copeland A."/>
            <person name="Barry K.W."/>
            <person name="Cichocki N."/>
            <person name="Veneault-Fourrey C."/>
            <person name="LaButti K."/>
            <person name="Lindquist E.A."/>
            <person name="Lipzen A."/>
            <person name="Lundell T."/>
            <person name="Morin E."/>
            <person name="Murat C."/>
            <person name="Riley R."/>
            <person name="Ohm R."/>
            <person name="Sun H."/>
            <person name="Tunlid A."/>
            <person name="Henrissat B."/>
            <person name="Grigoriev I.V."/>
            <person name="Hibbett D.S."/>
            <person name="Martin F."/>
        </authorList>
    </citation>
    <scope>NUCLEOTIDE SEQUENCE [LARGE SCALE GENOMIC DNA]</scope>
    <source>
        <strain evidence="12 13">FD-317 M1</strain>
    </source>
</reference>
<accession>A0A0D0B706</accession>
<proteinExistence type="inferred from homology"/>
<evidence type="ECO:0000256" key="1">
    <source>
        <dbReference type="ARBA" id="ARBA00001971"/>
    </source>
</evidence>
<dbReference type="InterPro" id="IPR050364">
    <property type="entry name" value="Cytochrome_P450_fung"/>
</dbReference>
<feature type="chain" id="PRO_5002224488" description="Cytochrome P450" evidence="11">
    <location>
        <begin position="25"/>
        <end position="513"/>
    </location>
</feature>
<evidence type="ECO:0000256" key="2">
    <source>
        <dbReference type="ARBA" id="ARBA00005179"/>
    </source>
</evidence>
<dbReference type="EMBL" id="KN834780">
    <property type="protein sequence ID" value="KIK59245.1"/>
    <property type="molecule type" value="Genomic_DNA"/>
</dbReference>
<dbReference type="GO" id="GO:0005506">
    <property type="term" value="F:iron ion binding"/>
    <property type="evidence" value="ECO:0007669"/>
    <property type="project" value="InterPro"/>
</dbReference>
<comment type="cofactor">
    <cofactor evidence="1 9">
        <name>heme</name>
        <dbReference type="ChEBI" id="CHEBI:30413"/>
    </cofactor>
</comment>
<dbReference type="PANTHER" id="PTHR46300:SF7">
    <property type="entry name" value="P450, PUTATIVE (EUROFUNG)-RELATED"/>
    <property type="match status" value="1"/>
</dbReference>
<feature type="binding site" description="axial binding residue" evidence="9">
    <location>
        <position position="439"/>
    </location>
    <ligand>
        <name>heme</name>
        <dbReference type="ChEBI" id="CHEBI:30413"/>
    </ligand>
    <ligandPart>
        <name>Fe</name>
        <dbReference type="ChEBI" id="CHEBI:18248"/>
    </ligandPart>
</feature>
<evidence type="ECO:0000256" key="3">
    <source>
        <dbReference type="ARBA" id="ARBA00010617"/>
    </source>
</evidence>
<keyword evidence="8 10" id="KW-0503">Monooxygenase</keyword>
<comment type="pathway">
    <text evidence="2">Secondary metabolite biosynthesis.</text>
</comment>
<dbReference type="GO" id="GO:0020037">
    <property type="term" value="F:heme binding"/>
    <property type="evidence" value="ECO:0007669"/>
    <property type="project" value="InterPro"/>
</dbReference>
<dbReference type="CDD" id="cd11065">
    <property type="entry name" value="CYP64-like"/>
    <property type="match status" value="1"/>
</dbReference>
<protein>
    <recommendedName>
        <fullName evidence="14">Cytochrome P450</fullName>
    </recommendedName>
</protein>
<gene>
    <name evidence="12" type="ORF">GYMLUDRAFT_44616</name>
</gene>
<keyword evidence="7 9" id="KW-0408">Iron</keyword>
<evidence type="ECO:0000256" key="9">
    <source>
        <dbReference type="PIRSR" id="PIRSR602401-1"/>
    </source>
</evidence>
<evidence type="ECO:0000256" key="6">
    <source>
        <dbReference type="ARBA" id="ARBA00023002"/>
    </source>
</evidence>
<evidence type="ECO:0000313" key="13">
    <source>
        <dbReference type="Proteomes" id="UP000053593"/>
    </source>
</evidence>
<feature type="signal peptide" evidence="11">
    <location>
        <begin position="1"/>
        <end position="24"/>
    </location>
</feature>
<keyword evidence="5 9" id="KW-0479">Metal-binding</keyword>
<dbReference type="PROSITE" id="PS00086">
    <property type="entry name" value="CYTOCHROME_P450"/>
    <property type="match status" value="1"/>
</dbReference>
<dbReference type="GO" id="GO:0004497">
    <property type="term" value="F:monooxygenase activity"/>
    <property type="evidence" value="ECO:0007669"/>
    <property type="project" value="UniProtKB-KW"/>
</dbReference>
<dbReference type="Proteomes" id="UP000053593">
    <property type="component" value="Unassembled WGS sequence"/>
</dbReference>
<keyword evidence="6 10" id="KW-0560">Oxidoreductase</keyword>
<dbReference type="GO" id="GO:0016705">
    <property type="term" value="F:oxidoreductase activity, acting on paired donors, with incorporation or reduction of molecular oxygen"/>
    <property type="evidence" value="ECO:0007669"/>
    <property type="project" value="InterPro"/>
</dbReference>
<keyword evidence="13" id="KW-1185">Reference proteome</keyword>
<dbReference type="PRINTS" id="PR00385">
    <property type="entry name" value="P450"/>
</dbReference>
<dbReference type="HOGENOM" id="CLU_001570_2_3_1"/>
<keyword evidence="4 9" id="KW-0349">Heme</keyword>
<dbReference type="AlphaFoldDB" id="A0A0D0B706"/>
<evidence type="ECO:0000256" key="5">
    <source>
        <dbReference type="ARBA" id="ARBA00022723"/>
    </source>
</evidence>
<organism evidence="12 13">
    <name type="scientific">Collybiopsis luxurians FD-317 M1</name>
    <dbReference type="NCBI Taxonomy" id="944289"/>
    <lineage>
        <taxon>Eukaryota</taxon>
        <taxon>Fungi</taxon>
        <taxon>Dikarya</taxon>
        <taxon>Basidiomycota</taxon>
        <taxon>Agaricomycotina</taxon>
        <taxon>Agaricomycetes</taxon>
        <taxon>Agaricomycetidae</taxon>
        <taxon>Agaricales</taxon>
        <taxon>Marasmiineae</taxon>
        <taxon>Omphalotaceae</taxon>
        <taxon>Collybiopsis</taxon>
        <taxon>Collybiopsis luxurians</taxon>
    </lineage>
</organism>
<comment type="similarity">
    <text evidence="3 10">Belongs to the cytochrome P450 family.</text>
</comment>
<name>A0A0D0B706_9AGAR</name>
<dbReference type="SUPFAM" id="SSF48264">
    <property type="entry name" value="Cytochrome P450"/>
    <property type="match status" value="1"/>
</dbReference>
<dbReference type="InterPro" id="IPR017972">
    <property type="entry name" value="Cyt_P450_CS"/>
</dbReference>